<proteinExistence type="predicted"/>
<dbReference type="AlphaFoldDB" id="A0A7W9BK07"/>
<accession>A0A7W9BK07</accession>
<dbReference type="InterPro" id="IPR038460">
    <property type="entry name" value="AcetylCoA_hyd_C_sf"/>
</dbReference>
<feature type="domain" description="Acetyl-CoA hydrolase/transferase C-terminal" evidence="1">
    <location>
        <begin position="342"/>
        <end position="502"/>
    </location>
</feature>
<dbReference type="InterPro" id="IPR046433">
    <property type="entry name" value="ActCoA_hydro"/>
</dbReference>
<dbReference type="PANTHER" id="PTHR21432">
    <property type="entry name" value="ACETYL-COA HYDROLASE-RELATED"/>
    <property type="match status" value="1"/>
</dbReference>
<sequence>MPPTKAGPALPDTPQIHTDADAMAREIYDRVGGEIRLALPLGLGKPVTIVNALTRAALADSTLKLNIFTALTLQRPDPKSDIEKRFLNPAMDRLFGTTPSLLYADMINDGTLPDNIVVSEFFFQAGTWLGNDYAQRHYIAANYTYARDVLTAQRPNVLAQLMPQHGDRFSMSCNTDISADLFTMRAAGKLDFIAVAERNDALPFMDRDAIVPASDIAMVLDPPAQIDLFSAVRRPVSDAQHAIGLHTSRLVRDGGTLQIGIGAIGDAVANVLLLRYKNALHQIYTNAPFPLSGDNTAPFTKGLYAVTEMLVGGLLALFEGGVLRREVDGAVVHAGFFVEARDMYERLHAMPADQRGKIQMKPVSFTNALYGDETAKRAARTHARFINGAMQVSVLGDAMSDSAKPGQVVSGVGGQFNFFEQAFALDDAHAILTLPATRNSGGSMSSNIVWQLPLTTVPRHMRDIVVTEYGAAFLRGQTDEEVIKRLICITDSRFQDALTDKAKSAGKLARDWQIPDAHRQNTPETLTKWLQPHRKMLLPDFPLGTDFNAIEQVLLPALAKLGEASGSKRKLAGLIFRSFRDPPHPQEAAAMDRMDYAATPHLTEPLQARALRGALRTSFDGNPIDKPHAT</sequence>
<dbReference type="EMBL" id="JACIJM010000004">
    <property type="protein sequence ID" value="MBB5721941.1"/>
    <property type="molecule type" value="Genomic_DNA"/>
</dbReference>
<keyword evidence="3" id="KW-1185">Reference proteome</keyword>
<dbReference type="GO" id="GO:0008775">
    <property type="term" value="F:acetate CoA-transferase activity"/>
    <property type="evidence" value="ECO:0007669"/>
    <property type="project" value="InterPro"/>
</dbReference>
<name>A0A7W9BK07_9RHOB</name>
<dbReference type="RefSeq" id="WP_246414581.1">
    <property type="nucleotide sequence ID" value="NZ_JACIJM010000004.1"/>
</dbReference>
<dbReference type="Pfam" id="PF13336">
    <property type="entry name" value="AcetylCoA_hyd_C"/>
    <property type="match status" value="1"/>
</dbReference>
<protein>
    <recommendedName>
        <fullName evidence="1">Acetyl-CoA hydrolase/transferase C-terminal domain-containing protein</fullName>
    </recommendedName>
</protein>
<dbReference type="PANTHER" id="PTHR21432:SF20">
    <property type="entry name" value="ACETYL-COA HYDROLASE"/>
    <property type="match status" value="1"/>
</dbReference>
<gene>
    <name evidence="2" type="ORF">FHS72_001565</name>
</gene>
<comment type="caution">
    <text evidence="2">The sequence shown here is derived from an EMBL/GenBank/DDBJ whole genome shotgun (WGS) entry which is preliminary data.</text>
</comment>
<dbReference type="GO" id="GO:0006083">
    <property type="term" value="P:acetate metabolic process"/>
    <property type="evidence" value="ECO:0007669"/>
    <property type="project" value="InterPro"/>
</dbReference>
<dbReference type="Proteomes" id="UP000535415">
    <property type="component" value="Unassembled WGS sequence"/>
</dbReference>
<dbReference type="InterPro" id="IPR037171">
    <property type="entry name" value="NagB/RpiA_transferase-like"/>
</dbReference>
<evidence type="ECO:0000313" key="3">
    <source>
        <dbReference type="Proteomes" id="UP000535415"/>
    </source>
</evidence>
<dbReference type="InterPro" id="IPR026888">
    <property type="entry name" value="AcetylCoA_hyd_C"/>
</dbReference>
<evidence type="ECO:0000259" key="1">
    <source>
        <dbReference type="Pfam" id="PF13336"/>
    </source>
</evidence>
<organism evidence="2 3">
    <name type="scientific">Yoonia ponticola</name>
    <dbReference type="NCBI Taxonomy" id="1524255"/>
    <lineage>
        <taxon>Bacteria</taxon>
        <taxon>Pseudomonadati</taxon>
        <taxon>Pseudomonadota</taxon>
        <taxon>Alphaproteobacteria</taxon>
        <taxon>Rhodobacterales</taxon>
        <taxon>Paracoccaceae</taxon>
        <taxon>Yoonia</taxon>
    </lineage>
</organism>
<dbReference type="Gene3D" id="3.40.1080.20">
    <property type="entry name" value="Acetyl-CoA hydrolase/transferase C-terminal domain"/>
    <property type="match status" value="1"/>
</dbReference>
<dbReference type="SUPFAM" id="SSF100950">
    <property type="entry name" value="NagB/RpiA/CoA transferase-like"/>
    <property type="match status" value="1"/>
</dbReference>
<dbReference type="Gene3D" id="3.30.750.70">
    <property type="entry name" value="4-hydroxybutyrate coenzyme like domains"/>
    <property type="match status" value="1"/>
</dbReference>
<evidence type="ECO:0000313" key="2">
    <source>
        <dbReference type="EMBL" id="MBB5721941.1"/>
    </source>
</evidence>
<reference evidence="2 3" key="1">
    <citation type="submission" date="2020-08" db="EMBL/GenBank/DDBJ databases">
        <title>Genomic Encyclopedia of Type Strains, Phase IV (KMG-IV): sequencing the most valuable type-strain genomes for metagenomic binning, comparative biology and taxonomic classification.</title>
        <authorList>
            <person name="Goeker M."/>
        </authorList>
    </citation>
    <scope>NUCLEOTIDE SEQUENCE [LARGE SCALE GENOMIC DNA]</scope>
    <source>
        <strain evidence="2 3">DSM 101064</strain>
    </source>
</reference>